<dbReference type="SUPFAM" id="SSF53335">
    <property type="entry name" value="S-adenosyl-L-methionine-dependent methyltransferases"/>
    <property type="match status" value="1"/>
</dbReference>
<dbReference type="InterPro" id="IPR029063">
    <property type="entry name" value="SAM-dependent_MTases_sf"/>
</dbReference>
<evidence type="ECO:0000313" key="3">
    <source>
        <dbReference type="EMBL" id="MVQ50428.1"/>
    </source>
</evidence>
<dbReference type="GO" id="GO:0008168">
    <property type="term" value="F:methyltransferase activity"/>
    <property type="evidence" value="ECO:0007669"/>
    <property type="project" value="UniProtKB-KW"/>
</dbReference>
<evidence type="ECO:0000256" key="1">
    <source>
        <dbReference type="ARBA" id="ARBA00022679"/>
    </source>
</evidence>
<keyword evidence="3" id="KW-0489">Methyltransferase</keyword>
<dbReference type="GO" id="GO:0032259">
    <property type="term" value="P:methylation"/>
    <property type="evidence" value="ECO:0007669"/>
    <property type="project" value="UniProtKB-KW"/>
</dbReference>
<dbReference type="PANTHER" id="PTHR43861">
    <property type="entry name" value="TRANS-ACONITATE 2-METHYLTRANSFERASE-RELATED"/>
    <property type="match status" value="1"/>
</dbReference>
<sequence length="333" mass="35256">MPRPAPSGDSVKQDSADSEPLGSPTSQDLVVELVGSGHDVLLVGCADGAVARGLAAAGCRVTGLDIDESVASEAVESLDRLVVLDLDGGGIHDALSPATFDVLVLAGTLGRLVDPAGVLRDAARLLREHGRVVASVPNVAHGSVRLALLQGRWGADEQLHGFTDRSLLDLLESVGLAADALRSTVADPLEGPVAVDDAIVLPRVIEWVRHQPTALDRDYVVAARRAGEAGPRPAVEPAASYASVRRHDRYSEQMEQDQKARYDLLTMRDHIIGLEASVAAAQAREADARSRLRAANKRLREQAEEKVVAGDAASDSERGGVRSALRRRGTRNV</sequence>
<reference evidence="3 4" key="1">
    <citation type="submission" date="2019-12" db="EMBL/GenBank/DDBJ databases">
        <authorList>
            <person name="Huq M.A."/>
        </authorList>
    </citation>
    <scope>NUCLEOTIDE SEQUENCE [LARGE SCALE GENOMIC DNA]</scope>
    <source>
        <strain evidence="3 4">MAH-18</strain>
    </source>
</reference>
<feature type="region of interest" description="Disordered" evidence="2">
    <location>
        <begin position="1"/>
        <end position="25"/>
    </location>
</feature>
<organism evidence="3 4">
    <name type="scientific">Nocardioides agri</name>
    <dbReference type="NCBI Taxonomy" id="2682843"/>
    <lineage>
        <taxon>Bacteria</taxon>
        <taxon>Bacillati</taxon>
        <taxon>Actinomycetota</taxon>
        <taxon>Actinomycetes</taxon>
        <taxon>Propionibacteriales</taxon>
        <taxon>Nocardioidaceae</taxon>
        <taxon>Nocardioides</taxon>
    </lineage>
</organism>
<dbReference type="EMBL" id="WSEK01000004">
    <property type="protein sequence ID" value="MVQ50428.1"/>
    <property type="molecule type" value="Genomic_DNA"/>
</dbReference>
<proteinExistence type="predicted"/>
<comment type="caution">
    <text evidence="3">The sequence shown here is derived from an EMBL/GenBank/DDBJ whole genome shotgun (WGS) entry which is preliminary data.</text>
</comment>
<dbReference type="Gene3D" id="3.40.50.150">
    <property type="entry name" value="Vaccinia Virus protein VP39"/>
    <property type="match status" value="1"/>
</dbReference>
<feature type="region of interest" description="Disordered" evidence="2">
    <location>
        <begin position="300"/>
        <end position="333"/>
    </location>
</feature>
<gene>
    <name evidence="3" type="ORF">GON03_14675</name>
</gene>
<evidence type="ECO:0000256" key="2">
    <source>
        <dbReference type="SAM" id="MobiDB-lite"/>
    </source>
</evidence>
<dbReference type="PANTHER" id="PTHR43861:SF3">
    <property type="entry name" value="PUTATIVE (AFU_ORTHOLOGUE AFUA_2G14390)-RELATED"/>
    <property type="match status" value="1"/>
</dbReference>
<keyword evidence="1 3" id="KW-0808">Transferase</keyword>
<evidence type="ECO:0000313" key="4">
    <source>
        <dbReference type="Proteomes" id="UP000473525"/>
    </source>
</evidence>
<keyword evidence="4" id="KW-1185">Reference proteome</keyword>
<name>A0A6L6XTU2_9ACTN</name>
<accession>A0A6L6XTU2</accession>
<dbReference type="CDD" id="cd02440">
    <property type="entry name" value="AdoMet_MTases"/>
    <property type="match status" value="1"/>
</dbReference>
<dbReference type="AlphaFoldDB" id="A0A6L6XTU2"/>
<feature type="compositionally biased region" description="Basic residues" evidence="2">
    <location>
        <begin position="324"/>
        <end position="333"/>
    </location>
</feature>
<dbReference type="Proteomes" id="UP000473525">
    <property type="component" value="Unassembled WGS sequence"/>
</dbReference>
<protein>
    <submittedName>
        <fullName evidence="3">Methyltransferase domain-containing protein</fullName>
    </submittedName>
</protein>
<dbReference type="Pfam" id="PF13489">
    <property type="entry name" value="Methyltransf_23"/>
    <property type="match status" value="1"/>
</dbReference>